<accession>A0A397RXR9</accession>
<protein>
    <submittedName>
        <fullName evidence="2">Uncharacterized protein</fullName>
    </submittedName>
</protein>
<keyword evidence="1" id="KW-1133">Transmembrane helix</keyword>
<sequence>MSGNCPEIVQNNNHTNSGHCHCPENVPKRDRFRHSVFVLNLFCFKLYIIDSIFARSAILLRR</sequence>
<dbReference type="AlphaFoldDB" id="A0A397RXR9"/>
<gene>
    <name evidence="2" type="ORF">C1645_841850</name>
</gene>
<keyword evidence="3" id="KW-1185">Reference proteome</keyword>
<evidence type="ECO:0000256" key="1">
    <source>
        <dbReference type="SAM" id="Phobius"/>
    </source>
</evidence>
<evidence type="ECO:0000313" key="3">
    <source>
        <dbReference type="Proteomes" id="UP000265703"/>
    </source>
</evidence>
<evidence type="ECO:0000313" key="2">
    <source>
        <dbReference type="EMBL" id="RIA78993.1"/>
    </source>
</evidence>
<keyword evidence="1" id="KW-0472">Membrane</keyword>
<keyword evidence="1" id="KW-0812">Transmembrane</keyword>
<proteinExistence type="predicted"/>
<dbReference type="Proteomes" id="UP000265703">
    <property type="component" value="Unassembled WGS sequence"/>
</dbReference>
<comment type="caution">
    <text evidence="2">The sequence shown here is derived from an EMBL/GenBank/DDBJ whole genome shotgun (WGS) entry which is preliminary data.</text>
</comment>
<feature type="transmembrane region" description="Helical" evidence="1">
    <location>
        <begin position="37"/>
        <end position="60"/>
    </location>
</feature>
<organism evidence="2 3">
    <name type="scientific">Glomus cerebriforme</name>
    <dbReference type="NCBI Taxonomy" id="658196"/>
    <lineage>
        <taxon>Eukaryota</taxon>
        <taxon>Fungi</taxon>
        <taxon>Fungi incertae sedis</taxon>
        <taxon>Mucoromycota</taxon>
        <taxon>Glomeromycotina</taxon>
        <taxon>Glomeromycetes</taxon>
        <taxon>Glomerales</taxon>
        <taxon>Glomeraceae</taxon>
        <taxon>Glomus</taxon>
    </lineage>
</organism>
<reference evidence="2 3" key="1">
    <citation type="submission" date="2018-06" db="EMBL/GenBank/DDBJ databases">
        <title>Comparative genomics reveals the genomic features of Rhizophagus irregularis, R. cerebriforme, R. diaphanum and Gigaspora rosea, and their symbiotic lifestyle signature.</title>
        <authorList>
            <person name="Morin E."/>
            <person name="San Clemente H."/>
            <person name="Chen E.C.H."/>
            <person name="De La Providencia I."/>
            <person name="Hainaut M."/>
            <person name="Kuo A."/>
            <person name="Kohler A."/>
            <person name="Murat C."/>
            <person name="Tang N."/>
            <person name="Roy S."/>
            <person name="Loubradou J."/>
            <person name="Henrissat B."/>
            <person name="Grigoriev I.V."/>
            <person name="Corradi N."/>
            <person name="Roux C."/>
            <person name="Martin F.M."/>
        </authorList>
    </citation>
    <scope>NUCLEOTIDE SEQUENCE [LARGE SCALE GENOMIC DNA]</scope>
    <source>
        <strain evidence="2 3">DAOM 227022</strain>
    </source>
</reference>
<name>A0A397RXR9_9GLOM</name>
<dbReference type="EMBL" id="QKYT01001710">
    <property type="protein sequence ID" value="RIA78993.1"/>
    <property type="molecule type" value="Genomic_DNA"/>
</dbReference>